<dbReference type="PANTHER" id="PTHR43102:SF2">
    <property type="entry name" value="GAF DOMAIN-CONTAINING PROTEIN"/>
    <property type="match status" value="1"/>
</dbReference>
<organism evidence="3 4">
    <name type="scientific">Haematococcus lacustris</name>
    <name type="common">Green alga</name>
    <name type="synonym">Haematococcus pluvialis</name>
    <dbReference type="NCBI Taxonomy" id="44745"/>
    <lineage>
        <taxon>Eukaryota</taxon>
        <taxon>Viridiplantae</taxon>
        <taxon>Chlorophyta</taxon>
        <taxon>core chlorophytes</taxon>
        <taxon>Chlorophyceae</taxon>
        <taxon>CS clade</taxon>
        <taxon>Chlamydomonadales</taxon>
        <taxon>Haematococcaceae</taxon>
        <taxon>Haematococcus</taxon>
    </lineage>
</organism>
<evidence type="ECO:0000313" key="3">
    <source>
        <dbReference type="EMBL" id="GFH16366.1"/>
    </source>
</evidence>
<evidence type="ECO:0000313" key="4">
    <source>
        <dbReference type="Proteomes" id="UP000485058"/>
    </source>
</evidence>
<keyword evidence="1" id="KW-0675">Receptor</keyword>
<dbReference type="Gene3D" id="3.30.450.40">
    <property type="match status" value="1"/>
</dbReference>
<feature type="domain" description="GAF" evidence="2">
    <location>
        <begin position="68"/>
        <end position="133"/>
    </location>
</feature>
<name>A0A699ZAV7_HAELA</name>
<dbReference type="SUPFAM" id="SSF55781">
    <property type="entry name" value="GAF domain-like"/>
    <property type="match status" value="1"/>
</dbReference>
<dbReference type="Pfam" id="PF01590">
    <property type="entry name" value="GAF"/>
    <property type="match status" value="1"/>
</dbReference>
<keyword evidence="3" id="KW-0808">Transferase</keyword>
<dbReference type="GO" id="GO:0016301">
    <property type="term" value="F:kinase activity"/>
    <property type="evidence" value="ECO:0007669"/>
    <property type="project" value="UniProtKB-KW"/>
</dbReference>
<dbReference type="Proteomes" id="UP000485058">
    <property type="component" value="Unassembled WGS sequence"/>
</dbReference>
<accession>A0A699ZAV7</accession>
<reference evidence="3 4" key="1">
    <citation type="submission" date="2020-02" db="EMBL/GenBank/DDBJ databases">
        <title>Draft genome sequence of Haematococcus lacustris strain NIES-144.</title>
        <authorList>
            <person name="Morimoto D."/>
            <person name="Nakagawa S."/>
            <person name="Yoshida T."/>
            <person name="Sawayama S."/>
        </authorList>
    </citation>
    <scope>NUCLEOTIDE SEQUENCE [LARGE SCALE GENOMIC DNA]</scope>
    <source>
        <strain evidence="3 4">NIES-144</strain>
    </source>
</reference>
<dbReference type="EMBL" id="BLLF01000985">
    <property type="protein sequence ID" value="GFH16366.1"/>
    <property type="molecule type" value="Genomic_DNA"/>
</dbReference>
<dbReference type="InterPro" id="IPR029016">
    <property type="entry name" value="GAF-like_dom_sf"/>
</dbReference>
<keyword evidence="4" id="KW-1185">Reference proteome</keyword>
<keyword evidence="3" id="KW-0418">Kinase</keyword>
<dbReference type="PANTHER" id="PTHR43102">
    <property type="entry name" value="SLR1143 PROTEIN"/>
    <property type="match status" value="1"/>
</dbReference>
<sequence>MPAVTTAPLRLVSMHSSTPADAAADMPLGMLAAARVQICCWLCAVTVQQNLFNKDSREQGMDSSVCVVLVVEDTTKDARFADNPIVVGGPQVRAYMGAPLVASNGHRLGSLCIMDTQPREMEAGQAMILGNLAEMVVRKIELDIHHQLHAPSAAPLTRVYGQVG</sequence>
<evidence type="ECO:0000256" key="1">
    <source>
        <dbReference type="ARBA" id="ARBA00023170"/>
    </source>
</evidence>
<dbReference type="InterPro" id="IPR003018">
    <property type="entry name" value="GAF"/>
</dbReference>
<protein>
    <submittedName>
        <fullName evidence="3">Protein kinase domain-containing protein</fullName>
    </submittedName>
</protein>
<evidence type="ECO:0000259" key="2">
    <source>
        <dbReference type="Pfam" id="PF01590"/>
    </source>
</evidence>
<comment type="caution">
    <text evidence="3">The sequence shown here is derived from an EMBL/GenBank/DDBJ whole genome shotgun (WGS) entry which is preliminary data.</text>
</comment>
<gene>
    <name evidence="3" type="ORF">HaLaN_12769</name>
</gene>
<proteinExistence type="predicted"/>
<dbReference type="AlphaFoldDB" id="A0A699ZAV7"/>